<evidence type="ECO:0000313" key="3">
    <source>
        <dbReference type="Proteomes" id="UP000800096"/>
    </source>
</evidence>
<gene>
    <name evidence="2" type="ORF">BDU57DRAFT_543578</name>
</gene>
<feature type="region of interest" description="Disordered" evidence="1">
    <location>
        <begin position="17"/>
        <end position="49"/>
    </location>
</feature>
<keyword evidence="3" id="KW-1185">Reference proteome</keyword>
<accession>A0A6A5QA85</accession>
<reference evidence="2" key="1">
    <citation type="journal article" date="2020" name="Stud. Mycol.">
        <title>101 Dothideomycetes genomes: a test case for predicting lifestyles and emergence of pathogens.</title>
        <authorList>
            <person name="Haridas S."/>
            <person name="Albert R."/>
            <person name="Binder M."/>
            <person name="Bloem J."/>
            <person name="Labutti K."/>
            <person name="Salamov A."/>
            <person name="Andreopoulos B."/>
            <person name="Baker S."/>
            <person name="Barry K."/>
            <person name="Bills G."/>
            <person name="Bluhm B."/>
            <person name="Cannon C."/>
            <person name="Castanera R."/>
            <person name="Culley D."/>
            <person name="Daum C."/>
            <person name="Ezra D."/>
            <person name="Gonzalez J."/>
            <person name="Henrissat B."/>
            <person name="Kuo A."/>
            <person name="Liang C."/>
            <person name="Lipzen A."/>
            <person name="Lutzoni F."/>
            <person name="Magnuson J."/>
            <person name="Mondo S."/>
            <person name="Nolan M."/>
            <person name="Ohm R."/>
            <person name="Pangilinan J."/>
            <person name="Park H.-J."/>
            <person name="Ramirez L."/>
            <person name="Alfaro M."/>
            <person name="Sun H."/>
            <person name="Tritt A."/>
            <person name="Yoshinaga Y."/>
            <person name="Zwiers L.-H."/>
            <person name="Turgeon B."/>
            <person name="Goodwin S."/>
            <person name="Spatafora J."/>
            <person name="Crous P."/>
            <person name="Grigoriev I."/>
        </authorList>
    </citation>
    <scope>NUCLEOTIDE SEQUENCE</scope>
    <source>
        <strain evidence="2">HMLAC05119</strain>
    </source>
</reference>
<protein>
    <submittedName>
        <fullName evidence="2">Uncharacterized protein</fullName>
    </submittedName>
</protein>
<feature type="compositionally biased region" description="Basic and acidic residues" evidence="1">
    <location>
        <begin position="32"/>
        <end position="49"/>
    </location>
</feature>
<organism evidence="2 3">
    <name type="scientific">Ampelomyces quisqualis</name>
    <name type="common">Powdery mildew agent</name>
    <dbReference type="NCBI Taxonomy" id="50730"/>
    <lineage>
        <taxon>Eukaryota</taxon>
        <taxon>Fungi</taxon>
        <taxon>Dikarya</taxon>
        <taxon>Ascomycota</taxon>
        <taxon>Pezizomycotina</taxon>
        <taxon>Dothideomycetes</taxon>
        <taxon>Pleosporomycetidae</taxon>
        <taxon>Pleosporales</taxon>
        <taxon>Pleosporineae</taxon>
        <taxon>Phaeosphaeriaceae</taxon>
        <taxon>Ampelomyces</taxon>
    </lineage>
</organism>
<dbReference type="AlphaFoldDB" id="A0A6A5QA85"/>
<name>A0A6A5QA85_AMPQU</name>
<sequence>MFRRSFTTTTRLLRQVNDKPPARRSNIPLRPGSDHAPKSHNIPKKEDADKPELGIIGTIQALYNPRSEHFILAAANAKLSEKQRTDSLRLLTIAVTIAWATDTWLQPWNEKKFSTSREEDMVNLIAYNFIKKT</sequence>
<evidence type="ECO:0000313" key="2">
    <source>
        <dbReference type="EMBL" id="KAF1911217.1"/>
    </source>
</evidence>
<evidence type="ECO:0000256" key="1">
    <source>
        <dbReference type="SAM" id="MobiDB-lite"/>
    </source>
</evidence>
<proteinExistence type="predicted"/>
<dbReference type="Proteomes" id="UP000800096">
    <property type="component" value="Unassembled WGS sequence"/>
</dbReference>
<dbReference type="EMBL" id="ML979146">
    <property type="protein sequence ID" value="KAF1911217.1"/>
    <property type="molecule type" value="Genomic_DNA"/>
</dbReference>